<dbReference type="Pfam" id="PF07730">
    <property type="entry name" value="HisKA_3"/>
    <property type="match status" value="1"/>
</dbReference>
<keyword evidence="9" id="KW-0812">Transmembrane</keyword>
<evidence type="ECO:0000256" key="9">
    <source>
        <dbReference type="SAM" id="Phobius"/>
    </source>
</evidence>
<feature type="transmembrane region" description="Helical" evidence="9">
    <location>
        <begin position="111"/>
        <end position="130"/>
    </location>
</feature>
<evidence type="ECO:0000256" key="3">
    <source>
        <dbReference type="ARBA" id="ARBA00022553"/>
    </source>
</evidence>
<dbReference type="GO" id="GO:0005524">
    <property type="term" value="F:ATP binding"/>
    <property type="evidence" value="ECO:0007669"/>
    <property type="project" value="UniProtKB-KW"/>
</dbReference>
<dbReference type="GO" id="GO:0016020">
    <property type="term" value="C:membrane"/>
    <property type="evidence" value="ECO:0007669"/>
    <property type="project" value="InterPro"/>
</dbReference>
<comment type="catalytic activity">
    <reaction evidence="1">
        <text>ATP + protein L-histidine = ADP + protein N-phospho-L-histidine.</text>
        <dbReference type="EC" id="2.7.13.3"/>
    </reaction>
</comment>
<dbReference type="GO" id="GO:0046983">
    <property type="term" value="F:protein dimerization activity"/>
    <property type="evidence" value="ECO:0007669"/>
    <property type="project" value="InterPro"/>
</dbReference>
<dbReference type="RefSeq" id="WP_098482877.1">
    <property type="nucleotide sequence ID" value="NZ_PDJI01000004.1"/>
</dbReference>
<feature type="transmembrane region" description="Helical" evidence="9">
    <location>
        <begin position="175"/>
        <end position="200"/>
    </location>
</feature>
<dbReference type="InterPro" id="IPR036890">
    <property type="entry name" value="HATPase_C_sf"/>
</dbReference>
<feature type="domain" description="Signal transduction histidine kinase subgroup 3 dimerisation and phosphoacceptor" evidence="11">
    <location>
        <begin position="235"/>
        <end position="300"/>
    </location>
</feature>
<keyword evidence="3" id="KW-0597">Phosphoprotein</keyword>
<dbReference type="Gene3D" id="3.30.565.10">
    <property type="entry name" value="Histidine kinase-like ATPase, C-terminal domain"/>
    <property type="match status" value="1"/>
</dbReference>
<dbReference type="Gene3D" id="1.20.5.1930">
    <property type="match status" value="1"/>
</dbReference>
<sequence length="462" mass="50018">MAPGRTDTAGRLDAWLNDPVDPLWERPGPDASQVRRDIVGAGVFLLVSLAMVLLTKNMGMRIEGEESWRAYTAVGLMILPLALRRRFPLAVALVASALFVGLSYLSPEASMQLSFQAAYFAALYAAVAWARDRRLLWFVMALVLLAMVLWLVIGYTTTSMIESLFEGYESPEGPLGQLTAAVLYTSVVNLAYFGGAIAVGRTAWRAALQRQRLAEQAGQIREQSGELARRAVVDERLRIARELHDVVAHHVAVIGIQAGAARRVLGKNPDAATEALRTIEGSSRDAVAEMRSLLGVLRTETDLRPGSDRAPEPDLADLHELVAGHAAAGLDVELRCVEDRPGDLEHVPDPLALSIYRTVQESLANVVRHSTATRALVTLRAGGAAEDGARPAGDEPRWVEVEIVDDGRPRVGTNGSGFGLRGIRERVALHGGDAEIGPRRTGTGWRVRARFALRVRDGALTS</sequence>
<dbReference type="OrthoDB" id="227596at2"/>
<organism evidence="12 13">
    <name type="scientific">Georgenia soli</name>
    <dbReference type="NCBI Taxonomy" id="638953"/>
    <lineage>
        <taxon>Bacteria</taxon>
        <taxon>Bacillati</taxon>
        <taxon>Actinomycetota</taxon>
        <taxon>Actinomycetes</taxon>
        <taxon>Micrococcales</taxon>
        <taxon>Bogoriellaceae</taxon>
        <taxon>Georgenia</taxon>
    </lineage>
</organism>
<evidence type="ECO:0000259" key="11">
    <source>
        <dbReference type="Pfam" id="PF07730"/>
    </source>
</evidence>
<evidence type="ECO:0000259" key="10">
    <source>
        <dbReference type="Pfam" id="PF02518"/>
    </source>
</evidence>
<dbReference type="PANTHER" id="PTHR24421:SF10">
    <property type="entry name" value="NITRATE_NITRITE SENSOR PROTEIN NARQ"/>
    <property type="match status" value="1"/>
</dbReference>
<dbReference type="AlphaFoldDB" id="A0A2A9EJ71"/>
<evidence type="ECO:0000313" key="12">
    <source>
        <dbReference type="EMBL" id="PFG38646.1"/>
    </source>
</evidence>
<feature type="transmembrane region" description="Helical" evidence="9">
    <location>
        <begin position="135"/>
        <end position="155"/>
    </location>
</feature>
<dbReference type="CDD" id="cd16917">
    <property type="entry name" value="HATPase_UhpB-NarQ-NarX-like"/>
    <property type="match status" value="1"/>
</dbReference>
<keyword evidence="9" id="KW-1133">Transmembrane helix</keyword>
<reference evidence="12 13" key="1">
    <citation type="submission" date="2017-10" db="EMBL/GenBank/DDBJ databases">
        <title>Sequencing the genomes of 1000 actinobacteria strains.</title>
        <authorList>
            <person name="Klenk H.-P."/>
        </authorList>
    </citation>
    <scope>NUCLEOTIDE SEQUENCE [LARGE SCALE GENOMIC DNA]</scope>
    <source>
        <strain evidence="12 13">DSM 21838</strain>
    </source>
</reference>
<comment type="caution">
    <text evidence="12">The sequence shown here is derived from an EMBL/GenBank/DDBJ whole genome shotgun (WGS) entry which is preliminary data.</text>
</comment>
<protein>
    <recommendedName>
        <fullName evidence="2">histidine kinase</fullName>
        <ecNumber evidence="2">2.7.13.3</ecNumber>
    </recommendedName>
</protein>
<feature type="transmembrane region" description="Helical" evidence="9">
    <location>
        <begin position="87"/>
        <end position="105"/>
    </location>
</feature>
<dbReference type="InterPro" id="IPR011712">
    <property type="entry name" value="Sig_transdc_His_kin_sub3_dim/P"/>
</dbReference>
<keyword evidence="6 12" id="KW-0418">Kinase</keyword>
<evidence type="ECO:0000256" key="8">
    <source>
        <dbReference type="ARBA" id="ARBA00023012"/>
    </source>
</evidence>
<keyword evidence="7" id="KW-0067">ATP-binding</keyword>
<dbReference type="InterPro" id="IPR003594">
    <property type="entry name" value="HATPase_dom"/>
</dbReference>
<dbReference type="Pfam" id="PF02518">
    <property type="entry name" value="HATPase_c"/>
    <property type="match status" value="1"/>
</dbReference>
<evidence type="ECO:0000313" key="13">
    <source>
        <dbReference type="Proteomes" id="UP000222106"/>
    </source>
</evidence>
<keyword evidence="5" id="KW-0547">Nucleotide-binding</keyword>
<dbReference type="GO" id="GO:0000155">
    <property type="term" value="F:phosphorelay sensor kinase activity"/>
    <property type="evidence" value="ECO:0007669"/>
    <property type="project" value="InterPro"/>
</dbReference>
<keyword evidence="4" id="KW-0808">Transferase</keyword>
<name>A0A2A9EJ71_9MICO</name>
<keyword evidence="13" id="KW-1185">Reference proteome</keyword>
<proteinExistence type="predicted"/>
<evidence type="ECO:0000256" key="2">
    <source>
        <dbReference type="ARBA" id="ARBA00012438"/>
    </source>
</evidence>
<evidence type="ECO:0000256" key="1">
    <source>
        <dbReference type="ARBA" id="ARBA00000085"/>
    </source>
</evidence>
<gene>
    <name evidence="12" type="ORF">ATJ97_1132</name>
</gene>
<accession>A0A2A9EJ71</accession>
<dbReference type="EC" id="2.7.13.3" evidence="2"/>
<keyword evidence="9" id="KW-0472">Membrane</keyword>
<evidence type="ECO:0000256" key="6">
    <source>
        <dbReference type="ARBA" id="ARBA00022777"/>
    </source>
</evidence>
<dbReference type="EMBL" id="PDJI01000004">
    <property type="protein sequence ID" value="PFG38646.1"/>
    <property type="molecule type" value="Genomic_DNA"/>
</dbReference>
<feature type="domain" description="Histidine kinase/HSP90-like ATPase" evidence="10">
    <location>
        <begin position="354"/>
        <end position="452"/>
    </location>
</feature>
<feature type="transmembrane region" description="Helical" evidence="9">
    <location>
        <begin position="38"/>
        <end position="55"/>
    </location>
</feature>
<dbReference type="PANTHER" id="PTHR24421">
    <property type="entry name" value="NITRATE/NITRITE SENSOR PROTEIN NARX-RELATED"/>
    <property type="match status" value="1"/>
</dbReference>
<evidence type="ECO:0000256" key="7">
    <source>
        <dbReference type="ARBA" id="ARBA00022840"/>
    </source>
</evidence>
<evidence type="ECO:0000256" key="5">
    <source>
        <dbReference type="ARBA" id="ARBA00022741"/>
    </source>
</evidence>
<keyword evidence="8" id="KW-0902">Two-component regulatory system</keyword>
<dbReference type="SUPFAM" id="SSF55874">
    <property type="entry name" value="ATPase domain of HSP90 chaperone/DNA topoisomerase II/histidine kinase"/>
    <property type="match status" value="1"/>
</dbReference>
<dbReference type="Proteomes" id="UP000222106">
    <property type="component" value="Unassembled WGS sequence"/>
</dbReference>
<evidence type="ECO:0000256" key="4">
    <source>
        <dbReference type="ARBA" id="ARBA00022679"/>
    </source>
</evidence>
<dbReference type="InterPro" id="IPR050482">
    <property type="entry name" value="Sensor_HK_TwoCompSys"/>
</dbReference>